<dbReference type="EMBL" id="WUBL01000002">
    <property type="protein sequence ID" value="KAF2973238.1"/>
    <property type="molecule type" value="Genomic_DNA"/>
</dbReference>
<proteinExistence type="predicted"/>
<evidence type="ECO:0000256" key="3">
    <source>
        <dbReference type="ARBA" id="ARBA00023242"/>
    </source>
</evidence>
<dbReference type="GO" id="GO:0000981">
    <property type="term" value="F:DNA-binding transcription factor activity, RNA polymerase II-specific"/>
    <property type="evidence" value="ECO:0007669"/>
    <property type="project" value="TreeGrafter"/>
</dbReference>
<feature type="compositionally biased region" description="Low complexity" evidence="4">
    <location>
        <begin position="484"/>
        <end position="500"/>
    </location>
</feature>
<sequence length="588" mass="65353">MVVEQRAGEDAASFAAPIGPVQTANKLAENAWLAFARVTELIPLIREIDTLRAQVREFESTRKQLEDSKSESQSPVDSSRRASLFDSYGSRPSASRNGVRINSVLYGVASLPFFLKRMRDSVLKTRQHSQVNLEISTSQEGHFLDLFWQSHYFSYPVINEAHFRKEFTSLIDESNPGGPRKASPLVDIVLALCIQLGNFRLRQTSSPQADNGSLPEVPPLAGFQYYQRCQDAIDQTIDSPSITTVHCYIFSIVYLCEAGLLNRAQVVTGKAISDNGYDDFARNGSVREECARVLTDQMKGLDMWTQQVPQGYYVLRKDGGRPFLTDCAPLDLGLNRDVLIHCQRQRLLLELQYHYYCMSLYRPFICFASTCEAPTPLSDSKAVASLNHAMALTSMIHSGLTSSSALFGLYDVFRWQKDALFTTIGYAYTFPVSHSTVGIRKTIEMAITNLSLYCDTLPEASPVVAIARTLADDVEAVISGFYSSTSSWPSSYASSRSRTPPKLPAAQGLPETIDPPMSSAQDISMITTTSPLPNGELLDFDFMLESSNIHANWETMDELWSSLVDPNGGPQVDHWPTTMGDLPMEQSR</sequence>
<accession>A0A7C8IXU4</accession>
<organism evidence="5 6">
    <name type="scientific">Xylaria multiplex</name>
    <dbReference type="NCBI Taxonomy" id="323545"/>
    <lineage>
        <taxon>Eukaryota</taxon>
        <taxon>Fungi</taxon>
        <taxon>Dikarya</taxon>
        <taxon>Ascomycota</taxon>
        <taxon>Pezizomycotina</taxon>
        <taxon>Sordariomycetes</taxon>
        <taxon>Xylariomycetidae</taxon>
        <taxon>Xylariales</taxon>
        <taxon>Xylariaceae</taxon>
        <taxon>Xylaria</taxon>
    </lineage>
</organism>
<keyword evidence="2" id="KW-0804">Transcription</keyword>
<feature type="region of interest" description="Disordered" evidence="4">
    <location>
        <begin position="568"/>
        <end position="588"/>
    </location>
</feature>
<dbReference type="OrthoDB" id="2283488at2759"/>
<protein>
    <recommendedName>
        <fullName evidence="7">Transcription factor domain-containing protein</fullName>
    </recommendedName>
</protein>
<keyword evidence="1" id="KW-0805">Transcription regulation</keyword>
<feature type="region of interest" description="Disordered" evidence="4">
    <location>
        <begin position="484"/>
        <end position="511"/>
    </location>
</feature>
<evidence type="ECO:0000256" key="2">
    <source>
        <dbReference type="ARBA" id="ARBA00023163"/>
    </source>
</evidence>
<dbReference type="InParanoid" id="A0A7C8IXU4"/>
<dbReference type="CDD" id="cd12148">
    <property type="entry name" value="fungal_TF_MHR"/>
    <property type="match status" value="1"/>
</dbReference>
<keyword evidence="3" id="KW-0539">Nucleus</keyword>
<keyword evidence="6" id="KW-1185">Reference proteome</keyword>
<dbReference type="AlphaFoldDB" id="A0A7C8IXU4"/>
<evidence type="ECO:0008006" key="7">
    <source>
        <dbReference type="Google" id="ProtNLM"/>
    </source>
</evidence>
<evidence type="ECO:0000313" key="6">
    <source>
        <dbReference type="Proteomes" id="UP000481858"/>
    </source>
</evidence>
<evidence type="ECO:0000256" key="4">
    <source>
        <dbReference type="SAM" id="MobiDB-lite"/>
    </source>
</evidence>
<gene>
    <name evidence="5" type="ORF">GQX73_g387</name>
</gene>
<dbReference type="GO" id="GO:0000978">
    <property type="term" value="F:RNA polymerase II cis-regulatory region sequence-specific DNA binding"/>
    <property type="evidence" value="ECO:0007669"/>
    <property type="project" value="TreeGrafter"/>
</dbReference>
<dbReference type="PANTHER" id="PTHR47424:SF12">
    <property type="entry name" value="TRANSCRIPTION FACTOR ASQA"/>
    <property type="match status" value="1"/>
</dbReference>
<comment type="caution">
    <text evidence="5">The sequence shown here is derived from an EMBL/GenBank/DDBJ whole genome shotgun (WGS) entry which is preliminary data.</text>
</comment>
<evidence type="ECO:0000256" key="1">
    <source>
        <dbReference type="ARBA" id="ARBA00023015"/>
    </source>
</evidence>
<name>A0A7C8IXU4_9PEZI</name>
<dbReference type="InterPro" id="IPR051127">
    <property type="entry name" value="Fungal_SecMet_Regulators"/>
</dbReference>
<dbReference type="Proteomes" id="UP000481858">
    <property type="component" value="Unassembled WGS sequence"/>
</dbReference>
<feature type="region of interest" description="Disordered" evidence="4">
    <location>
        <begin position="62"/>
        <end position="94"/>
    </location>
</feature>
<dbReference type="GO" id="GO:0005634">
    <property type="term" value="C:nucleus"/>
    <property type="evidence" value="ECO:0007669"/>
    <property type="project" value="TreeGrafter"/>
</dbReference>
<reference evidence="5 6" key="1">
    <citation type="submission" date="2019-12" db="EMBL/GenBank/DDBJ databases">
        <title>Draft genome sequence of the ascomycete Xylaria multiplex DSM 110363.</title>
        <authorList>
            <person name="Buettner E."/>
            <person name="Kellner H."/>
        </authorList>
    </citation>
    <scope>NUCLEOTIDE SEQUENCE [LARGE SCALE GENOMIC DNA]</scope>
    <source>
        <strain evidence="5 6">DSM 110363</strain>
    </source>
</reference>
<dbReference type="PANTHER" id="PTHR47424">
    <property type="entry name" value="REGULATORY PROTEIN GAL4"/>
    <property type="match status" value="1"/>
</dbReference>
<evidence type="ECO:0000313" key="5">
    <source>
        <dbReference type="EMBL" id="KAF2973238.1"/>
    </source>
</evidence>
<dbReference type="GO" id="GO:0000435">
    <property type="term" value="P:positive regulation of transcription from RNA polymerase II promoter by galactose"/>
    <property type="evidence" value="ECO:0007669"/>
    <property type="project" value="TreeGrafter"/>
</dbReference>